<comment type="caution">
    <text evidence="1">The sequence shown here is derived from an EMBL/GenBank/DDBJ whole genome shotgun (WGS) entry which is preliminary data.</text>
</comment>
<accession>A0A7J5XK79</accession>
<dbReference type="Proteomes" id="UP000518266">
    <property type="component" value="Unassembled WGS sequence"/>
</dbReference>
<name>A0A7J5XK79_DISMA</name>
<organism evidence="1 2">
    <name type="scientific">Dissostichus mawsoni</name>
    <name type="common">Antarctic cod</name>
    <dbReference type="NCBI Taxonomy" id="36200"/>
    <lineage>
        <taxon>Eukaryota</taxon>
        <taxon>Metazoa</taxon>
        <taxon>Chordata</taxon>
        <taxon>Craniata</taxon>
        <taxon>Vertebrata</taxon>
        <taxon>Euteleostomi</taxon>
        <taxon>Actinopterygii</taxon>
        <taxon>Neopterygii</taxon>
        <taxon>Teleostei</taxon>
        <taxon>Neoteleostei</taxon>
        <taxon>Acanthomorphata</taxon>
        <taxon>Eupercaria</taxon>
        <taxon>Perciformes</taxon>
        <taxon>Notothenioidei</taxon>
        <taxon>Nototheniidae</taxon>
        <taxon>Dissostichus</taxon>
    </lineage>
</organism>
<evidence type="ECO:0000313" key="2">
    <source>
        <dbReference type="Proteomes" id="UP000518266"/>
    </source>
</evidence>
<proteinExistence type="predicted"/>
<protein>
    <submittedName>
        <fullName evidence="1">Uncharacterized protein</fullName>
    </submittedName>
</protein>
<evidence type="ECO:0000313" key="1">
    <source>
        <dbReference type="EMBL" id="KAF3837464.1"/>
    </source>
</evidence>
<dbReference type="AlphaFoldDB" id="A0A7J5XK79"/>
<keyword evidence="2" id="KW-1185">Reference proteome</keyword>
<gene>
    <name evidence="1" type="ORF">F7725_004928</name>
</gene>
<dbReference type="EMBL" id="JAAKFY010000023">
    <property type="protein sequence ID" value="KAF3837464.1"/>
    <property type="molecule type" value="Genomic_DNA"/>
</dbReference>
<sequence length="68" mass="7650">MATMVKKALRFDWSTIFLSPPCSPGPGRIRTQRTDMLQKKTMPKEIIIHVGDGMHDSQVSLHTGQDVK</sequence>
<reference evidence="1 2" key="1">
    <citation type="submission" date="2020-03" db="EMBL/GenBank/DDBJ databases">
        <title>Dissostichus mawsoni Genome sequencing and assembly.</title>
        <authorList>
            <person name="Park H."/>
        </authorList>
    </citation>
    <scope>NUCLEOTIDE SEQUENCE [LARGE SCALE GENOMIC DNA]</scope>
    <source>
        <strain evidence="1">DM0001</strain>
        <tissue evidence="1">Muscle</tissue>
    </source>
</reference>